<evidence type="ECO:0000313" key="5">
    <source>
        <dbReference type="EMBL" id="MDK2594364.1"/>
    </source>
</evidence>
<dbReference type="PANTHER" id="PTHR32347:SF14">
    <property type="entry name" value="EFFLUX SYSTEM COMPONENT YKNX-RELATED"/>
    <property type="match status" value="1"/>
</dbReference>
<dbReference type="Proteomes" id="UP001231915">
    <property type="component" value="Unassembled WGS sequence"/>
</dbReference>
<keyword evidence="2 3" id="KW-0175">Coiled coil</keyword>
<feature type="coiled-coil region" evidence="3">
    <location>
        <begin position="103"/>
        <end position="162"/>
    </location>
</feature>
<dbReference type="Gene3D" id="2.40.50.100">
    <property type="match status" value="1"/>
</dbReference>
<evidence type="ECO:0000256" key="2">
    <source>
        <dbReference type="ARBA" id="ARBA00023054"/>
    </source>
</evidence>
<dbReference type="EMBL" id="JASJUT010000002">
    <property type="protein sequence ID" value="MDK2594364.1"/>
    <property type="molecule type" value="Genomic_DNA"/>
</dbReference>
<dbReference type="PANTHER" id="PTHR32347">
    <property type="entry name" value="EFFLUX SYSTEM COMPONENT YKNX-RELATED"/>
    <property type="match status" value="1"/>
</dbReference>
<comment type="caution">
    <text evidence="5">The sequence shown here is derived from an EMBL/GenBank/DDBJ whole genome shotgun (WGS) entry which is preliminary data.</text>
</comment>
<proteinExistence type="predicted"/>
<protein>
    <submittedName>
        <fullName evidence="5">HlyD family efflux transporter periplasmic adaptor subunit</fullName>
    </submittedName>
</protein>
<name>A0ABT7EH53_9GAMM</name>
<feature type="signal peptide" evidence="4">
    <location>
        <begin position="1"/>
        <end position="31"/>
    </location>
</feature>
<keyword evidence="6" id="KW-1185">Reference proteome</keyword>
<dbReference type="SUPFAM" id="SSF111369">
    <property type="entry name" value="HlyD-like secretion proteins"/>
    <property type="match status" value="1"/>
</dbReference>
<feature type="chain" id="PRO_5046279637" evidence="4">
    <location>
        <begin position="32"/>
        <end position="414"/>
    </location>
</feature>
<dbReference type="InterPro" id="IPR050465">
    <property type="entry name" value="UPF0194_transport"/>
</dbReference>
<evidence type="ECO:0000256" key="4">
    <source>
        <dbReference type="SAM" id="SignalP"/>
    </source>
</evidence>
<reference evidence="5 6" key="1">
    <citation type="submission" date="2023-05" db="EMBL/GenBank/DDBJ databases">
        <title>Pseudoalteromonas ardens sp. nov., Pseudoalteromonas obscura sp. nov., and Pseudoalteromonas umbrosa sp. nov., isolated from the coral Montipora capitata.</title>
        <authorList>
            <person name="Thomas E.M."/>
            <person name="Smith E.M."/>
            <person name="Papke E."/>
            <person name="Shlafstein M.D."/>
            <person name="Oline D.K."/>
            <person name="Videau P."/>
            <person name="Saw J.H."/>
            <person name="Strangman W.K."/>
            <person name="Ushijima B."/>
        </authorList>
    </citation>
    <scope>NUCLEOTIDE SEQUENCE [LARGE SCALE GENOMIC DNA]</scope>
    <source>
        <strain evidence="5 6">P94</strain>
    </source>
</reference>
<evidence type="ECO:0000313" key="6">
    <source>
        <dbReference type="Proteomes" id="UP001231915"/>
    </source>
</evidence>
<evidence type="ECO:0000256" key="1">
    <source>
        <dbReference type="ARBA" id="ARBA00004196"/>
    </source>
</evidence>
<gene>
    <name evidence="5" type="ORF">QNM18_04700</name>
</gene>
<dbReference type="Gene3D" id="2.40.30.170">
    <property type="match status" value="1"/>
</dbReference>
<evidence type="ECO:0000256" key="3">
    <source>
        <dbReference type="SAM" id="Coils"/>
    </source>
</evidence>
<dbReference type="Gene3D" id="1.10.287.470">
    <property type="entry name" value="Helix hairpin bin"/>
    <property type="match status" value="1"/>
</dbReference>
<keyword evidence="4" id="KW-0732">Signal</keyword>
<accession>A0ABT7EH53</accession>
<sequence length="414" mass="45805">MDIKKEKKKKPKVSKPVIVAASLALIASAYMLTVKSGAAVDGESMVTSKVEKGLFTVKVEGFGTLIPNDLRVLTTMTPATVKKIVQRPGAIVKPNDLLVVLDNPELHQQVQSAQKQMSQAEANLKQLELSQELAMLDEQSTLSRLKADIEAMEQQHEAEKQLVESGVVSRLNYIKNLSSLNKLKVQYDIQTTKIATLEKVHEQKIIISQQQMRQTEGELHIAQERVNRLEVRADSNGVIQRLSVEEGQSLATGQEILMIGSSNSLMAMLQVPQSQAQYIEIGQNAVIDTYQDKINGTVNRIVPEVQNNTVTVEIALPNQLPKSARPQRSIDGHIVINEIENALFIEHPKDARAFQPAMLYALSNDGLNASKRNLMFGYSSGKYIQINSGAKENDEFIISDVPTQVKGKANFDIQ</sequence>
<organism evidence="5 6">
    <name type="scientific">Pseudoalteromonas obscura</name>
    <dbReference type="NCBI Taxonomy" id="3048491"/>
    <lineage>
        <taxon>Bacteria</taxon>
        <taxon>Pseudomonadati</taxon>
        <taxon>Pseudomonadota</taxon>
        <taxon>Gammaproteobacteria</taxon>
        <taxon>Alteromonadales</taxon>
        <taxon>Pseudoalteromonadaceae</taxon>
        <taxon>Pseudoalteromonas</taxon>
    </lineage>
</organism>
<comment type="subcellular location">
    <subcellularLocation>
        <location evidence="1">Cell envelope</location>
    </subcellularLocation>
</comment>
<dbReference type="RefSeq" id="WP_211009529.1">
    <property type="nucleotide sequence ID" value="NZ_JASJUT010000002.1"/>
</dbReference>